<evidence type="ECO:0000256" key="5">
    <source>
        <dbReference type="ARBA" id="ARBA00012814"/>
    </source>
</evidence>
<dbReference type="FunFam" id="3.30.930.10:FF:000003">
    <property type="entry name" value="Phenylalanine--tRNA ligase alpha subunit"/>
    <property type="match status" value="1"/>
</dbReference>
<dbReference type="Gene3D" id="3.30.930.10">
    <property type="entry name" value="Bira Bifunctional Protein, Domain 2"/>
    <property type="match status" value="1"/>
</dbReference>
<keyword evidence="8 19" id="KW-0436">Ligase</keyword>
<dbReference type="InterPro" id="IPR004188">
    <property type="entry name" value="Phe-tRNA_ligase_II_N"/>
</dbReference>
<evidence type="ECO:0000256" key="16">
    <source>
        <dbReference type="ARBA" id="ARBA00049255"/>
    </source>
</evidence>
<dbReference type="GO" id="GO:0005524">
    <property type="term" value="F:ATP binding"/>
    <property type="evidence" value="ECO:0007669"/>
    <property type="project" value="UniProtKB-KW"/>
</dbReference>
<evidence type="ECO:0000256" key="1">
    <source>
        <dbReference type="ARBA" id="ARBA00001946"/>
    </source>
</evidence>
<evidence type="ECO:0000256" key="15">
    <source>
        <dbReference type="ARBA" id="ARBA00030612"/>
    </source>
</evidence>
<comment type="subunit">
    <text evidence="4">Tetramer of two alpha and two beta subunits.</text>
</comment>
<sequence length="343" mass="39252">MQNDFQQQLDELVQQADEAVRNAEDLIQLDQVRVRYLGKKGEVTAQMQSLGKLPHEGRREAGKVINTAKRAVQQMIEGRREILQQAALAAKLNAEAIDVSLPGRGQQLGGLHPVTRTLQRIENLFLQLGFEVAEGPEIEDDYHNFEALNIPESHPARAMHDTFYFDAHTVLRTHTSPVQIRVMQERRPPLRIIAPGRVYRCDSDLTHTPMFHQVEGLLVDENVTFADLKGILDDFLRNFFEQDLKVRFRPSYFPFTEPSAEVDIACVMCAGKGCRVCSHTGWLEVLGCGMVHPRVFEHVDIDNEKYTGFAFGMGVERLAMLRYGVNDLRLFFENDLRFLRQFR</sequence>
<dbReference type="HAMAP" id="MF_00281">
    <property type="entry name" value="Phe_tRNA_synth_alpha1"/>
    <property type="match status" value="1"/>
</dbReference>
<evidence type="ECO:0000256" key="6">
    <source>
        <dbReference type="ARBA" id="ARBA00015409"/>
    </source>
</evidence>
<dbReference type="Pfam" id="PF02912">
    <property type="entry name" value="Phe_tRNA-synt_N"/>
    <property type="match status" value="1"/>
</dbReference>
<evidence type="ECO:0000256" key="9">
    <source>
        <dbReference type="ARBA" id="ARBA00022723"/>
    </source>
</evidence>
<keyword evidence="11" id="KW-0067">ATP-binding</keyword>
<keyword evidence="12" id="KW-0460">Magnesium</keyword>
<reference evidence="19" key="1">
    <citation type="submission" date="2018-06" db="EMBL/GenBank/DDBJ databases">
        <authorList>
            <person name="Zhirakovskaya E."/>
        </authorList>
    </citation>
    <scope>NUCLEOTIDE SEQUENCE</scope>
</reference>
<evidence type="ECO:0000256" key="8">
    <source>
        <dbReference type="ARBA" id="ARBA00022598"/>
    </source>
</evidence>
<dbReference type="GO" id="GO:0046872">
    <property type="term" value="F:metal ion binding"/>
    <property type="evidence" value="ECO:0007669"/>
    <property type="project" value="UniProtKB-KW"/>
</dbReference>
<evidence type="ECO:0000256" key="11">
    <source>
        <dbReference type="ARBA" id="ARBA00022840"/>
    </source>
</evidence>
<dbReference type="GO" id="GO:0000049">
    <property type="term" value="F:tRNA binding"/>
    <property type="evidence" value="ECO:0007669"/>
    <property type="project" value="InterPro"/>
</dbReference>
<evidence type="ECO:0000256" key="13">
    <source>
        <dbReference type="ARBA" id="ARBA00022917"/>
    </source>
</evidence>
<dbReference type="Pfam" id="PF01409">
    <property type="entry name" value="tRNA-synt_2d"/>
    <property type="match status" value="1"/>
</dbReference>
<evidence type="ECO:0000256" key="2">
    <source>
        <dbReference type="ARBA" id="ARBA00004496"/>
    </source>
</evidence>
<dbReference type="PANTHER" id="PTHR11538:SF41">
    <property type="entry name" value="PHENYLALANINE--TRNA LIGASE, MITOCHONDRIAL"/>
    <property type="match status" value="1"/>
</dbReference>
<dbReference type="EMBL" id="UOFU01000349">
    <property type="protein sequence ID" value="VAX03767.1"/>
    <property type="molecule type" value="Genomic_DNA"/>
</dbReference>
<accession>A0A3B1BFK0</accession>
<evidence type="ECO:0000256" key="3">
    <source>
        <dbReference type="ARBA" id="ARBA00010207"/>
    </source>
</evidence>
<evidence type="ECO:0000256" key="14">
    <source>
        <dbReference type="ARBA" id="ARBA00023146"/>
    </source>
</evidence>
<dbReference type="AlphaFoldDB" id="A0A3B1BFK0"/>
<keyword evidence="7" id="KW-0963">Cytoplasm</keyword>
<protein>
    <recommendedName>
        <fullName evidence="6">Phenylalanine--tRNA ligase alpha subunit</fullName>
        <ecNumber evidence="5">6.1.1.20</ecNumber>
    </recommendedName>
    <alternativeName>
        <fullName evidence="15">Phenylalanyl-tRNA synthetase alpha subunit</fullName>
    </alternativeName>
</protein>
<keyword evidence="14 19" id="KW-0030">Aminoacyl-tRNA synthetase</keyword>
<feature type="domain" description="Aminoacyl-transfer RNA synthetases class-II family profile" evidence="18">
    <location>
        <begin position="110"/>
        <end position="341"/>
    </location>
</feature>
<name>A0A3B1BFK0_9ZZZZ</name>
<comment type="catalytic activity">
    <reaction evidence="16">
        <text>tRNA(Phe) + L-phenylalanine + ATP = L-phenylalanyl-tRNA(Phe) + AMP + diphosphate + H(+)</text>
        <dbReference type="Rhea" id="RHEA:19413"/>
        <dbReference type="Rhea" id="RHEA-COMP:9668"/>
        <dbReference type="Rhea" id="RHEA-COMP:9699"/>
        <dbReference type="ChEBI" id="CHEBI:15378"/>
        <dbReference type="ChEBI" id="CHEBI:30616"/>
        <dbReference type="ChEBI" id="CHEBI:33019"/>
        <dbReference type="ChEBI" id="CHEBI:58095"/>
        <dbReference type="ChEBI" id="CHEBI:78442"/>
        <dbReference type="ChEBI" id="CHEBI:78531"/>
        <dbReference type="ChEBI" id="CHEBI:456215"/>
        <dbReference type="EC" id="6.1.1.20"/>
    </reaction>
</comment>
<dbReference type="PANTHER" id="PTHR11538">
    <property type="entry name" value="PHENYLALANYL-TRNA SYNTHETASE"/>
    <property type="match status" value="1"/>
</dbReference>
<dbReference type="SUPFAM" id="SSF55681">
    <property type="entry name" value="Class II aaRS and biotin synthetases"/>
    <property type="match status" value="1"/>
</dbReference>
<gene>
    <name evidence="19" type="ORF">MNBD_GAMMA20-502</name>
</gene>
<keyword evidence="17" id="KW-0175">Coiled coil</keyword>
<dbReference type="InterPro" id="IPR022911">
    <property type="entry name" value="Phe_tRNA_ligase_alpha1_bac"/>
</dbReference>
<dbReference type="GO" id="GO:0005737">
    <property type="term" value="C:cytoplasm"/>
    <property type="evidence" value="ECO:0007669"/>
    <property type="project" value="UniProtKB-SubCell"/>
</dbReference>
<organism evidence="19">
    <name type="scientific">hydrothermal vent metagenome</name>
    <dbReference type="NCBI Taxonomy" id="652676"/>
    <lineage>
        <taxon>unclassified sequences</taxon>
        <taxon>metagenomes</taxon>
        <taxon>ecological metagenomes</taxon>
    </lineage>
</organism>
<keyword evidence="9" id="KW-0479">Metal-binding</keyword>
<proteinExistence type="inferred from homology"/>
<dbReference type="InterPro" id="IPR004529">
    <property type="entry name" value="Phe-tRNA-synth_IIc_asu"/>
</dbReference>
<feature type="coiled-coil region" evidence="17">
    <location>
        <begin position="2"/>
        <end position="29"/>
    </location>
</feature>
<evidence type="ECO:0000256" key="4">
    <source>
        <dbReference type="ARBA" id="ARBA00011209"/>
    </source>
</evidence>
<evidence type="ECO:0000256" key="10">
    <source>
        <dbReference type="ARBA" id="ARBA00022741"/>
    </source>
</evidence>
<dbReference type="GO" id="GO:0006432">
    <property type="term" value="P:phenylalanyl-tRNA aminoacylation"/>
    <property type="evidence" value="ECO:0007669"/>
    <property type="project" value="InterPro"/>
</dbReference>
<evidence type="ECO:0000259" key="18">
    <source>
        <dbReference type="PROSITE" id="PS50862"/>
    </source>
</evidence>
<comment type="subcellular location">
    <subcellularLocation>
        <location evidence="2">Cytoplasm</location>
    </subcellularLocation>
</comment>
<dbReference type="SUPFAM" id="SSF46589">
    <property type="entry name" value="tRNA-binding arm"/>
    <property type="match status" value="1"/>
</dbReference>
<dbReference type="CDD" id="cd00496">
    <property type="entry name" value="PheRS_alpha_core"/>
    <property type="match status" value="1"/>
</dbReference>
<comment type="cofactor">
    <cofactor evidence="1">
        <name>Mg(2+)</name>
        <dbReference type="ChEBI" id="CHEBI:18420"/>
    </cofactor>
</comment>
<dbReference type="InterPro" id="IPR045864">
    <property type="entry name" value="aa-tRNA-synth_II/BPL/LPL"/>
</dbReference>
<keyword evidence="10" id="KW-0547">Nucleotide-binding</keyword>
<keyword evidence="13" id="KW-0648">Protein biosynthesis</keyword>
<dbReference type="NCBIfam" id="TIGR00468">
    <property type="entry name" value="pheS"/>
    <property type="match status" value="1"/>
</dbReference>
<dbReference type="PROSITE" id="PS50862">
    <property type="entry name" value="AA_TRNA_LIGASE_II"/>
    <property type="match status" value="1"/>
</dbReference>
<dbReference type="GO" id="GO:0004826">
    <property type="term" value="F:phenylalanine-tRNA ligase activity"/>
    <property type="evidence" value="ECO:0007669"/>
    <property type="project" value="UniProtKB-EC"/>
</dbReference>
<dbReference type="InterPro" id="IPR002319">
    <property type="entry name" value="Phenylalanyl-tRNA_Synthase"/>
</dbReference>
<evidence type="ECO:0000256" key="12">
    <source>
        <dbReference type="ARBA" id="ARBA00022842"/>
    </source>
</evidence>
<evidence type="ECO:0000256" key="17">
    <source>
        <dbReference type="SAM" id="Coils"/>
    </source>
</evidence>
<dbReference type="InterPro" id="IPR010978">
    <property type="entry name" value="tRNA-bd_arm"/>
</dbReference>
<evidence type="ECO:0000256" key="7">
    <source>
        <dbReference type="ARBA" id="ARBA00022490"/>
    </source>
</evidence>
<dbReference type="EC" id="6.1.1.20" evidence="5"/>
<evidence type="ECO:0000313" key="19">
    <source>
        <dbReference type="EMBL" id="VAX03767.1"/>
    </source>
</evidence>
<dbReference type="InterPro" id="IPR006195">
    <property type="entry name" value="aa-tRNA-synth_II"/>
</dbReference>
<comment type="similarity">
    <text evidence="3">Belongs to the class-II aminoacyl-tRNA synthetase family. Phe-tRNA synthetase alpha subunit type 1 subfamily.</text>
</comment>